<proteinExistence type="predicted"/>
<evidence type="ECO:0000259" key="1">
    <source>
        <dbReference type="Pfam" id="PF00733"/>
    </source>
</evidence>
<dbReference type="EMBL" id="JAPWTJ010002117">
    <property type="protein sequence ID" value="KAJ8967852.1"/>
    <property type="molecule type" value="Genomic_DNA"/>
</dbReference>
<comment type="caution">
    <text evidence="2">The sequence shown here is derived from an EMBL/GenBank/DDBJ whole genome shotgun (WGS) entry which is preliminary data.</text>
</comment>
<dbReference type="Proteomes" id="UP001162164">
    <property type="component" value="Unassembled WGS sequence"/>
</dbReference>
<sequence>MADRRIGCLLSGGLDSSLMHHFLSKKLRRQIYHTKFSEEVIWKKLSEFPEFDRKIYYLDETWVNEGHTG</sequence>
<protein>
    <recommendedName>
        <fullName evidence="1">Asparagine synthetase domain-containing protein</fullName>
    </recommendedName>
</protein>
<organism evidence="2 3">
    <name type="scientific">Molorchus minor</name>
    <dbReference type="NCBI Taxonomy" id="1323400"/>
    <lineage>
        <taxon>Eukaryota</taxon>
        <taxon>Metazoa</taxon>
        <taxon>Ecdysozoa</taxon>
        <taxon>Arthropoda</taxon>
        <taxon>Hexapoda</taxon>
        <taxon>Insecta</taxon>
        <taxon>Pterygota</taxon>
        <taxon>Neoptera</taxon>
        <taxon>Endopterygota</taxon>
        <taxon>Coleoptera</taxon>
        <taxon>Polyphaga</taxon>
        <taxon>Cucujiformia</taxon>
        <taxon>Chrysomeloidea</taxon>
        <taxon>Cerambycidae</taxon>
        <taxon>Lamiinae</taxon>
        <taxon>Monochamini</taxon>
        <taxon>Molorchus</taxon>
    </lineage>
</organism>
<keyword evidence="3" id="KW-1185">Reference proteome</keyword>
<dbReference type="InterPro" id="IPR001962">
    <property type="entry name" value="Asn_synthase"/>
</dbReference>
<dbReference type="SUPFAM" id="SSF52402">
    <property type="entry name" value="Adenine nucleotide alpha hydrolases-like"/>
    <property type="match status" value="1"/>
</dbReference>
<accession>A0ABQ9IWU8</accession>
<dbReference type="InterPro" id="IPR014729">
    <property type="entry name" value="Rossmann-like_a/b/a_fold"/>
</dbReference>
<feature type="domain" description="Asparagine synthetase" evidence="1">
    <location>
        <begin position="1"/>
        <end position="36"/>
    </location>
</feature>
<name>A0ABQ9IWU8_9CUCU</name>
<dbReference type="Pfam" id="PF00733">
    <property type="entry name" value="Asn_synthase"/>
    <property type="match status" value="1"/>
</dbReference>
<dbReference type="Gene3D" id="3.40.50.620">
    <property type="entry name" value="HUPs"/>
    <property type="match status" value="1"/>
</dbReference>
<gene>
    <name evidence="2" type="ORF">NQ317_002182</name>
</gene>
<reference evidence="2" key="1">
    <citation type="journal article" date="2023" name="Insect Mol. Biol.">
        <title>Genome sequencing provides insights into the evolution of gene families encoding plant cell wall-degrading enzymes in longhorned beetles.</title>
        <authorList>
            <person name="Shin N.R."/>
            <person name="Okamura Y."/>
            <person name="Kirsch R."/>
            <person name="Pauchet Y."/>
        </authorList>
    </citation>
    <scope>NUCLEOTIDE SEQUENCE</scope>
    <source>
        <strain evidence="2">MMC_N1</strain>
    </source>
</reference>
<evidence type="ECO:0000313" key="3">
    <source>
        <dbReference type="Proteomes" id="UP001162164"/>
    </source>
</evidence>
<evidence type="ECO:0000313" key="2">
    <source>
        <dbReference type="EMBL" id="KAJ8967852.1"/>
    </source>
</evidence>